<comment type="subunit">
    <text evidence="5">Forms a complex with TatA.</text>
</comment>
<keyword evidence="4 5" id="KW-0472">Membrane</keyword>
<reference evidence="6" key="1">
    <citation type="submission" date="2020-09" db="EMBL/GenBank/DDBJ databases">
        <title>A novel bacterium of genus Hazenella, isolated from South China Sea.</title>
        <authorList>
            <person name="Huang H."/>
            <person name="Mo K."/>
            <person name="Hu Y."/>
        </authorList>
    </citation>
    <scope>NUCLEOTIDE SEQUENCE</scope>
    <source>
        <strain evidence="6">IB182357</strain>
    </source>
</reference>
<dbReference type="GO" id="GO:0043953">
    <property type="term" value="P:protein transport by the Tat complex"/>
    <property type="evidence" value="ECO:0007669"/>
    <property type="project" value="UniProtKB-UniRule"/>
</dbReference>
<dbReference type="NCBIfam" id="TIGR00945">
    <property type="entry name" value="tatC"/>
    <property type="match status" value="1"/>
</dbReference>
<keyword evidence="7" id="KW-1185">Reference proteome</keyword>
<proteinExistence type="inferred from homology"/>
<comment type="similarity">
    <text evidence="5">Belongs to the TatC family.</text>
</comment>
<dbReference type="Proteomes" id="UP000661691">
    <property type="component" value="Unassembled WGS sequence"/>
</dbReference>
<dbReference type="InterPro" id="IPR002033">
    <property type="entry name" value="TatC"/>
</dbReference>
<dbReference type="Pfam" id="PF00902">
    <property type="entry name" value="TatC"/>
    <property type="match status" value="1"/>
</dbReference>
<evidence type="ECO:0000256" key="5">
    <source>
        <dbReference type="HAMAP-Rule" id="MF_00902"/>
    </source>
</evidence>
<protein>
    <recommendedName>
        <fullName evidence="5">Sec-independent protein translocase protein TatC</fullName>
    </recommendedName>
</protein>
<comment type="caution">
    <text evidence="6">The sequence shown here is derived from an EMBL/GenBank/DDBJ whole genome shotgun (WGS) entry which is preliminary data.</text>
</comment>
<evidence type="ECO:0000256" key="2">
    <source>
        <dbReference type="ARBA" id="ARBA00022692"/>
    </source>
</evidence>
<dbReference type="AlphaFoldDB" id="A0A926RTZ2"/>
<gene>
    <name evidence="5 6" type="primary">tatC</name>
    <name evidence="6" type="ORF">IC620_07900</name>
</gene>
<dbReference type="GO" id="GO:0033281">
    <property type="term" value="C:TAT protein transport complex"/>
    <property type="evidence" value="ECO:0007669"/>
    <property type="project" value="UniProtKB-UniRule"/>
</dbReference>
<keyword evidence="5" id="KW-0811">Translocation</keyword>
<comment type="function">
    <text evidence="5">Part of the twin-arginine translocation (Tat) system that transports large folded proteins containing a characteristic twin-arginine motif in their signal peptide across membranes.</text>
</comment>
<dbReference type="RefSeq" id="WP_191140574.1">
    <property type="nucleotide sequence ID" value="NZ_JACXAG020000007.1"/>
</dbReference>
<dbReference type="GO" id="GO:0009977">
    <property type="term" value="F:proton motive force dependent protein transmembrane transporter activity"/>
    <property type="evidence" value="ECO:0007669"/>
    <property type="project" value="TreeGrafter"/>
</dbReference>
<keyword evidence="5" id="KW-1003">Cell membrane</keyword>
<dbReference type="EMBL" id="JACXAH010000009">
    <property type="protein sequence ID" value="MBD1372283.1"/>
    <property type="molecule type" value="Genomic_DNA"/>
</dbReference>
<evidence type="ECO:0000256" key="1">
    <source>
        <dbReference type="ARBA" id="ARBA00004141"/>
    </source>
</evidence>
<comment type="caution">
    <text evidence="5">Lacks conserved residue(s) required for the propagation of feature annotation.</text>
</comment>
<keyword evidence="5" id="KW-0653">Protein transport</keyword>
<organism evidence="6 7">
    <name type="scientific">Polycladospora coralii</name>
    <dbReference type="NCBI Taxonomy" id="2771432"/>
    <lineage>
        <taxon>Bacteria</taxon>
        <taxon>Bacillati</taxon>
        <taxon>Bacillota</taxon>
        <taxon>Bacilli</taxon>
        <taxon>Bacillales</taxon>
        <taxon>Thermoactinomycetaceae</taxon>
        <taxon>Polycladospora</taxon>
    </lineage>
</organism>
<feature type="transmembrane region" description="Helical" evidence="5">
    <location>
        <begin position="67"/>
        <end position="89"/>
    </location>
</feature>
<dbReference type="GO" id="GO:0065002">
    <property type="term" value="P:intracellular protein transmembrane transport"/>
    <property type="evidence" value="ECO:0007669"/>
    <property type="project" value="TreeGrafter"/>
</dbReference>
<comment type="subcellular location">
    <subcellularLocation>
        <location evidence="5">Cell membrane</location>
        <topology evidence="5">Multi-pass membrane protein</topology>
    </subcellularLocation>
    <subcellularLocation>
        <location evidence="1">Membrane</location>
        <topology evidence="1">Multi-pass membrane protein</topology>
    </subcellularLocation>
</comment>
<accession>A0A926RTZ2</accession>
<dbReference type="PANTHER" id="PTHR30371">
    <property type="entry name" value="SEC-INDEPENDENT PROTEIN TRANSLOCASE PROTEIN TATC"/>
    <property type="match status" value="1"/>
</dbReference>
<sequence length="239" mass="27430">MSDEQRNEPLTQHLTELRNRIIWILVSFVVALIGNFVFAEKIYRYIKSDLFKEITLNTITLAGPLKVWMQIAFVGALIITVPIILYHIWQFVRPGLHPKEQKAALMYIPFAILLFILGISFGYFLVIPFLITFLDAFANGWGIGQVYTIEKAFGFVFSIILPISIYFELPVIVLFLVRIRILSVAILKKIRRFAYLGIVVLAAIITPAEIITNLVVAIPMILLYEFSILLAWRLEKKLD</sequence>
<evidence type="ECO:0000313" key="7">
    <source>
        <dbReference type="Proteomes" id="UP000661691"/>
    </source>
</evidence>
<evidence type="ECO:0000256" key="3">
    <source>
        <dbReference type="ARBA" id="ARBA00022989"/>
    </source>
</evidence>
<keyword evidence="5" id="KW-0813">Transport</keyword>
<feature type="transmembrane region" description="Helical" evidence="5">
    <location>
        <begin position="154"/>
        <end position="181"/>
    </location>
</feature>
<feature type="transmembrane region" description="Helical" evidence="5">
    <location>
        <begin position="110"/>
        <end position="134"/>
    </location>
</feature>
<feature type="transmembrane region" description="Helical" evidence="5">
    <location>
        <begin position="193"/>
        <end position="210"/>
    </location>
</feature>
<keyword evidence="3 5" id="KW-1133">Transmembrane helix</keyword>
<dbReference type="PRINTS" id="PR01840">
    <property type="entry name" value="TATCFAMILY"/>
</dbReference>
<feature type="transmembrane region" description="Helical" evidence="5">
    <location>
        <begin position="21"/>
        <end position="39"/>
    </location>
</feature>
<evidence type="ECO:0000256" key="4">
    <source>
        <dbReference type="ARBA" id="ARBA00023136"/>
    </source>
</evidence>
<evidence type="ECO:0000313" key="6">
    <source>
        <dbReference type="EMBL" id="MBD1372283.1"/>
    </source>
</evidence>
<dbReference type="HAMAP" id="MF_00902">
    <property type="entry name" value="TatC"/>
    <property type="match status" value="1"/>
</dbReference>
<keyword evidence="2 5" id="KW-0812">Transmembrane</keyword>
<name>A0A926RTZ2_9BACL</name>
<dbReference type="PANTHER" id="PTHR30371:SF4">
    <property type="entry name" value="SEC-INDEPENDENT PROTEIN TRANSLOCASE PROTEIN TATCD"/>
    <property type="match status" value="1"/>
</dbReference>